<keyword evidence="1" id="KW-0732">Signal</keyword>
<reference evidence="3 4" key="1">
    <citation type="submission" date="2018-08" db="EMBL/GenBank/DDBJ databases">
        <title>Lysinibacillus sp. YLB-03 draft genome sequence.</title>
        <authorList>
            <person name="Yu L."/>
        </authorList>
    </citation>
    <scope>NUCLEOTIDE SEQUENCE [LARGE SCALE GENOMIC DNA]</scope>
    <source>
        <strain evidence="3 4">YLB-03</strain>
    </source>
</reference>
<dbReference type="SUPFAM" id="SSF55383">
    <property type="entry name" value="Copper amine oxidase, domain N"/>
    <property type="match status" value="1"/>
</dbReference>
<proteinExistence type="predicted"/>
<organism evidence="3 4">
    <name type="scientific">Ureibacillus yapensis</name>
    <dbReference type="NCBI Taxonomy" id="2304605"/>
    <lineage>
        <taxon>Bacteria</taxon>
        <taxon>Bacillati</taxon>
        <taxon>Bacillota</taxon>
        <taxon>Bacilli</taxon>
        <taxon>Bacillales</taxon>
        <taxon>Caryophanaceae</taxon>
        <taxon>Ureibacillus</taxon>
    </lineage>
</organism>
<feature type="domain" description="Copper amine oxidase-like N-terminal" evidence="2">
    <location>
        <begin position="178"/>
        <end position="269"/>
    </location>
</feature>
<gene>
    <name evidence="3" type="ORF">D1B33_03680</name>
</gene>
<dbReference type="PROSITE" id="PS51257">
    <property type="entry name" value="PROKAR_LIPOPROTEIN"/>
    <property type="match status" value="1"/>
</dbReference>
<dbReference type="Proteomes" id="UP000265692">
    <property type="component" value="Unassembled WGS sequence"/>
</dbReference>
<protein>
    <recommendedName>
        <fullName evidence="2">Copper amine oxidase-like N-terminal domain-containing protein</fullName>
    </recommendedName>
</protein>
<evidence type="ECO:0000256" key="1">
    <source>
        <dbReference type="SAM" id="SignalP"/>
    </source>
</evidence>
<feature type="chain" id="PRO_5017247567" description="Copper amine oxidase-like N-terminal domain-containing protein" evidence="1">
    <location>
        <begin position="26"/>
        <end position="640"/>
    </location>
</feature>
<dbReference type="RefSeq" id="WP_118874969.1">
    <property type="nucleotide sequence ID" value="NZ_QWEI01000001.1"/>
</dbReference>
<dbReference type="AlphaFoldDB" id="A0A396SKR8"/>
<dbReference type="EMBL" id="QWEI01000001">
    <property type="protein sequence ID" value="RHW39959.1"/>
    <property type="molecule type" value="Genomic_DNA"/>
</dbReference>
<sequence>MYRFLSLSCAFFVACFLTFHSDASAATKVGKNLYVKNDVEIIINGETIKFNDPILNQSGSTLLPMRDFYEAIGATVTWSKQSQTATSYKNGRSVALTIDSKRALVDGTSVTMNVAPIMYKYRTYVPLRFVSENLDGQVIWNQAAQSVTINLTDSDDGTGSETPPVTETPKVDYILHMNSTKLIMDKPFINRNGRLYIPAKYFENYLENAYSLWLSEDVMELQVASTNFMFTNGSNEIYVDGIPLTVSEKPFIQSGEMYVPVNLIVNSLENGGSVRYYRDNNELYVYINDYLFSSQILGKQYGSLMVPQFVPSASYEGERTLIVSDNPENLTPSLVPTDTATLSEYKVDTNNALKEYRIFGWHVNNLENAATIGITVQNTSENATLRIVNSEGVSKVNRQTAIKYDIGVPIADVVLNDNFKASDSKGITIAPGETKVIEAYQLAQGNIVGFLHDLDIQASNSEKAQYTIRTVINKVDDQLTAIHSDPVPIDPYNAHPRGVWPGSTIKAELPTYTMDTPMVGYNISNGKTDHLQTAENSLSTVNGAVGNPGHFGVTYKVDIPIANPSGSFKTVKLKIAGRGGSYSGVVKMNDKVFIVPTIKVGTEYVELPEYLVTGATDTIHLEFMHAGGSNLPVAVYIETK</sequence>
<dbReference type="InterPro" id="IPR012854">
    <property type="entry name" value="Cu_amine_oxidase-like_N"/>
</dbReference>
<keyword evidence="4" id="KW-1185">Reference proteome</keyword>
<dbReference type="Gene3D" id="3.30.457.10">
    <property type="entry name" value="Copper amine oxidase-like, N-terminal domain"/>
    <property type="match status" value="3"/>
</dbReference>
<name>A0A396SKR8_9BACL</name>
<comment type="caution">
    <text evidence="3">The sequence shown here is derived from an EMBL/GenBank/DDBJ whole genome shotgun (WGS) entry which is preliminary data.</text>
</comment>
<dbReference type="InterPro" id="IPR036582">
    <property type="entry name" value="Mao_N_sf"/>
</dbReference>
<evidence type="ECO:0000259" key="2">
    <source>
        <dbReference type="Pfam" id="PF07833"/>
    </source>
</evidence>
<accession>A0A396SKR8</accession>
<evidence type="ECO:0000313" key="4">
    <source>
        <dbReference type="Proteomes" id="UP000265692"/>
    </source>
</evidence>
<feature type="domain" description="Copper amine oxidase-like N-terminal" evidence="2">
    <location>
        <begin position="43"/>
        <end position="149"/>
    </location>
</feature>
<dbReference type="OrthoDB" id="2519728at2"/>
<evidence type="ECO:0000313" key="3">
    <source>
        <dbReference type="EMBL" id="RHW39959.1"/>
    </source>
</evidence>
<dbReference type="Pfam" id="PF07833">
    <property type="entry name" value="Cu_amine_oxidN1"/>
    <property type="match status" value="2"/>
</dbReference>
<feature type="signal peptide" evidence="1">
    <location>
        <begin position="1"/>
        <end position="25"/>
    </location>
</feature>